<gene>
    <name evidence="8" type="ORF">YP76_04990</name>
</gene>
<keyword evidence="4 7" id="KW-1133">Transmembrane helix</keyword>
<dbReference type="SUPFAM" id="SSF103473">
    <property type="entry name" value="MFS general substrate transporter"/>
    <property type="match status" value="1"/>
</dbReference>
<evidence type="ECO:0000313" key="9">
    <source>
        <dbReference type="Proteomes" id="UP000033874"/>
    </source>
</evidence>
<organism evidence="8 9">
    <name type="scientific">Sphingobium chungbukense</name>
    <dbReference type="NCBI Taxonomy" id="56193"/>
    <lineage>
        <taxon>Bacteria</taxon>
        <taxon>Pseudomonadati</taxon>
        <taxon>Pseudomonadota</taxon>
        <taxon>Alphaproteobacteria</taxon>
        <taxon>Sphingomonadales</taxon>
        <taxon>Sphingomonadaceae</taxon>
        <taxon>Sphingobium</taxon>
    </lineage>
</organism>
<keyword evidence="5 7" id="KW-0472">Membrane</keyword>
<dbReference type="STRING" id="56193.YP76_04990"/>
<evidence type="ECO:0000313" key="8">
    <source>
        <dbReference type="EMBL" id="KKW93986.1"/>
    </source>
</evidence>
<dbReference type="PANTHER" id="PTHR42718:SF9">
    <property type="entry name" value="MAJOR FACILITATOR SUPERFAMILY MULTIDRUG TRANSPORTER MFSC"/>
    <property type="match status" value="1"/>
</dbReference>
<feature type="transmembrane region" description="Helical" evidence="7">
    <location>
        <begin position="35"/>
        <end position="55"/>
    </location>
</feature>
<evidence type="ECO:0000256" key="6">
    <source>
        <dbReference type="SAM" id="MobiDB-lite"/>
    </source>
</evidence>
<name>A0A0M3AYI9_9SPHN</name>
<comment type="subcellular location">
    <subcellularLocation>
        <location evidence="1">Membrane</location>
        <topology evidence="1">Multi-pass membrane protein</topology>
    </subcellularLocation>
</comment>
<dbReference type="Proteomes" id="UP000033874">
    <property type="component" value="Unassembled WGS sequence"/>
</dbReference>
<evidence type="ECO:0000256" key="5">
    <source>
        <dbReference type="ARBA" id="ARBA00023136"/>
    </source>
</evidence>
<dbReference type="InterPro" id="IPR036259">
    <property type="entry name" value="MFS_trans_sf"/>
</dbReference>
<feature type="transmembrane region" description="Helical" evidence="7">
    <location>
        <begin position="192"/>
        <end position="212"/>
    </location>
</feature>
<sequence>MSAAGATPDYQFAPHERPMMPGSPATPDHPTRRRIGYFLIGTLLGLTGGFINGLLTANLPQIQGALGLTTVEGGWLTAAYSMTNICMSLLLIKFRQQFGIQRFARMVLAGFLALNLSQIFVHSYGFELIVRGASGIVASGLSTLCLFYIMQSMPAAQRLGGMVLGVGMSQIALPLARVISPALLIHGDVQNLFLFELGLTLLCLAGVWLLRLPPSERIEAFEPLDFLTFALFAPGMALLCAVLVQGRIQWWTTPWLGYGLAGSLLLVGAALMVEHNRANPLLNTRWLGSGAIIRFAIIAASMRVLLSEQNYGASGLLAVVGMGQDQLVSFYVVVTLATVGGLVASLVTLNPTDLLRPVMISCGLIAAAAFLDVDASNLTRPAQLYGTQAMIAFAAIYFLGPALMGGILQALAKGPSHIVSFSALFGISQQLGGIGGAALLGSFQIIRERFHSEVLAQSILPTDPQAALRLQQLGGAYARTLGDPALRQAEGGVLLGQQVAREANILAFNDVFLLVGVLATLAFLYLLARWSYFKWKGITPLGKELAALAAMRNRAAS</sequence>
<protein>
    <recommendedName>
        <fullName evidence="10">MFS transporter</fullName>
    </recommendedName>
</protein>
<feature type="transmembrane region" description="Helical" evidence="7">
    <location>
        <begin position="326"/>
        <end position="347"/>
    </location>
</feature>
<feature type="transmembrane region" description="Helical" evidence="7">
    <location>
        <begin position="423"/>
        <end position="446"/>
    </location>
</feature>
<feature type="transmembrane region" description="Helical" evidence="7">
    <location>
        <begin position="161"/>
        <end position="180"/>
    </location>
</feature>
<dbReference type="AlphaFoldDB" id="A0A0M3AYI9"/>
<dbReference type="PATRIC" id="fig|56193.3.peg.1028"/>
<comment type="caution">
    <text evidence="8">The sequence shown here is derived from an EMBL/GenBank/DDBJ whole genome shotgun (WGS) entry which is preliminary data.</text>
</comment>
<feature type="transmembrane region" description="Helical" evidence="7">
    <location>
        <begin position="391"/>
        <end position="411"/>
    </location>
</feature>
<evidence type="ECO:0000256" key="1">
    <source>
        <dbReference type="ARBA" id="ARBA00004141"/>
    </source>
</evidence>
<dbReference type="GO" id="GO:0022857">
    <property type="term" value="F:transmembrane transporter activity"/>
    <property type="evidence" value="ECO:0007669"/>
    <property type="project" value="InterPro"/>
</dbReference>
<evidence type="ECO:0000256" key="4">
    <source>
        <dbReference type="ARBA" id="ARBA00022989"/>
    </source>
</evidence>
<proteinExistence type="predicted"/>
<reference evidence="8 9" key="1">
    <citation type="submission" date="2015-04" db="EMBL/GenBank/DDBJ databases">
        <title>Genome sequence of aromatic hydrocarbons-degrading Sphingobium chungbukense DJ77.</title>
        <authorList>
            <person name="Kim Y.-C."/>
            <person name="Chae J.-C."/>
        </authorList>
    </citation>
    <scope>NUCLEOTIDE SEQUENCE [LARGE SCALE GENOMIC DNA]</scope>
    <source>
        <strain evidence="8 9">DJ77</strain>
    </source>
</reference>
<feature type="transmembrane region" description="Helical" evidence="7">
    <location>
        <begin position="104"/>
        <end position="122"/>
    </location>
</feature>
<feature type="transmembrane region" description="Helical" evidence="7">
    <location>
        <begin position="511"/>
        <end position="528"/>
    </location>
</feature>
<feature type="transmembrane region" description="Helical" evidence="7">
    <location>
        <begin position="128"/>
        <end position="149"/>
    </location>
</feature>
<dbReference type="Gene3D" id="1.20.1250.20">
    <property type="entry name" value="MFS general substrate transporter like domains"/>
    <property type="match status" value="1"/>
</dbReference>
<dbReference type="PANTHER" id="PTHR42718">
    <property type="entry name" value="MAJOR FACILITATOR SUPERFAMILY MULTIDRUG TRANSPORTER MFSC"/>
    <property type="match status" value="1"/>
</dbReference>
<evidence type="ECO:0000256" key="2">
    <source>
        <dbReference type="ARBA" id="ARBA00022448"/>
    </source>
</evidence>
<feature type="region of interest" description="Disordered" evidence="6">
    <location>
        <begin position="1"/>
        <end position="29"/>
    </location>
</feature>
<evidence type="ECO:0008006" key="10">
    <source>
        <dbReference type="Google" id="ProtNLM"/>
    </source>
</evidence>
<feature type="transmembrane region" description="Helical" evidence="7">
    <location>
        <begin position="75"/>
        <end position="92"/>
    </location>
</feature>
<evidence type="ECO:0000256" key="7">
    <source>
        <dbReference type="SAM" id="Phobius"/>
    </source>
</evidence>
<keyword evidence="2" id="KW-0813">Transport</keyword>
<dbReference type="GO" id="GO:0016020">
    <property type="term" value="C:membrane"/>
    <property type="evidence" value="ECO:0007669"/>
    <property type="project" value="UniProtKB-SubCell"/>
</dbReference>
<dbReference type="EMBL" id="LBIC01000001">
    <property type="protein sequence ID" value="KKW93986.1"/>
    <property type="molecule type" value="Genomic_DNA"/>
</dbReference>
<dbReference type="RefSeq" id="WP_046762419.1">
    <property type="nucleotide sequence ID" value="NZ_LBIC01000001.1"/>
</dbReference>
<feature type="transmembrane region" description="Helical" evidence="7">
    <location>
        <begin position="224"/>
        <end position="244"/>
    </location>
</feature>
<keyword evidence="9" id="KW-1185">Reference proteome</keyword>
<evidence type="ECO:0000256" key="3">
    <source>
        <dbReference type="ARBA" id="ARBA00022692"/>
    </source>
</evidence>
<feature type="transmembrane region" description="Helical" evidence="7">
    <location>
        <begin position="256"/>
        <end position="274"/>
    </location>
</feature>
<dbReference type="InterPro" id="IPR011701">
    <property type="entry name" value="MFS"/>
</dbReference>
<keyword evidence="3 7" id="KW-0812">Transmembrane</keyword>
<accession>A0A0M3AYI9</accession>
<dbReference type="Pfam" id="PF07690">
    <property type="entry name" value="MFS_1"/>
    <property type="match status" value="1"/>
</dbReference>
<feature type="transmembrane region" description="Helical" evidence="7">
    <location>
        <begin position="286"/>
        <end position="306"/>
    </location>
</feature>